<organism evidence="2 3">
    <name type="scientific">Patagioenas fasciata monilis</name>
    <dbReference type="NCBI Taxonomy" id="372326"/>
    <lineage>
        <taxon>Eukaryota</taxon>
        <taxon>Metazoa</taxon>
        <taxon>Chordata</taxon>
        <taxon>Craniata</taxon>
        <taxon>Vertebrata</taxon>
        <taxon>Euteleostomi</taxon>
        <taxon>Archelosauria</taxon>
        <taxon>Archosauria</taxon>
        <taxon>Dinosauria</taxon>
        <taxon>Saurischia</taxon>
        <taxon>Theropoda</taxon>
        <taxon>Coelurosauria</taxon>
        <taxon>Aves</taxon>
        <taxon>Neognathae</taxon>
        <taxon>Neoaves</taxon>
        <taxon>Columbimorphae</taxon>
        <taxon>Columbiformes</taxon>
        <taxon>Columbidae</taxon>
        <taxon>Patagioenas</taxon>
    </lineage>
</organism>
<dbReference type="AlphaFoldDB" id="A0A1V4JN01"/>
<keyword evidence="3" id="KW-1185">Reference proteome</keyword>
<evidence type="ECO:0000313" key="2">
    <source>
        <dbReference type="EMBL" id="OPJ73568.1"/>
    </source>
</evidence>
<sequence length="84" mass="9201">MNIYLTSSCQLALVPLTTLVGQATGYQHLEFEFMQRFVEIQEDPSSHLGILPVACIPGELLTVGKMPPGDNGSHPTMVFEPAVW</sequence>
<evidence type="ECO:0000313" key="3">
    <source>
        <dbReference type="Proteomes" id="UP000190648"/>
    </source>
</evidence>
<gene>
    <name evidence="2" type="ORF">AV530_005894</name>
</gene>
<proteinExistence type="predicted"/>
<dbReference type="Proteomes" id="UP000190648">
    <property type="component" value="Unassembled WGS sequence"/>
</dbReference>
<accession>A0A1V4JN01</accession>
<name>A0A1V4JN01_PATFA</name>
<dbReference type="EMBL" id="LSYS01006902">
    <property type="protein sequence ID" value="OPJ73568.1"/>
    <property type="molecule type" value="Genomic_DNA"/>
</dbReference>
<evidence type="ECO:0000256" key="1">
    <source>
        <dbReference type="SAM" id="SignalP"/>
    </source>
</evidence>
<feature type="signal peptide" evidence="1">
    <location>
        <begin position="1"/>
        <end position="25"/>
    </location>
</feature>
<reference evidence="2 3" key="1">
    <citation type="submission" date="2016-02" db="EMBL/GenBank/DDBJ databases">
        <title>Band-tailed pigeon sequencing and assembly.</title>
        <authorList>
            <person name="Soares A.E."/>
            <person name="Novak B.J."/>
            <person name="Rice E.S."/>
            <person name="O'Connell B."/>
            <person name="Chang D."/>
            <person name="Weber S."/>
            <person name="Shapiro B."/>
        </authorList>
    </citation>
    <scope>NUCLEOTIDE SEQUENCE [LARGE SCALE GENOMIC DNA]</scope>
    <source>
        <strain evidence="2">BTP2013</strain>
        <tissue evidence="2">Blood</tissue>
    </source>
</reference>
<comment type="caution">
    <text evidence="2">The sequence shown here is derived from an EMBL/GenBank/DDBJ whole genome shotgun (WGS) entry which is preliminary data.</text>
</comment>
<protein>
    <submittedName>
        <fullName evidence="2">Uncharacterized protein</fullName>
    </submittedName>
</protein>
<keyword evidence="1" id="KW-0732">Signal</keyword>
<feature type="chain" id="PRO_5012437870" evidence="1">
    <location>
        <begin position="26"/>
        <end position="84"/>
    </location>
</feature>